<name>A0A6L2JJS8_TANCI</name>
<keyword evidence="2" id="KW-0808">Transferase</keyword>
<feature type="region of interest" description="Disordered" evidence="1">
    <location>
        <begin position="58"/>
        <end position="164"/>
    </location>
</feature>
<keyword evidence="2" id="KW-0695">RNA-directed DNA polymerase</keyword>
<dbReference type="EMBL" id="BKCJ010000877">
    <property type="protein sequence ID" value="GEU37020.1"/>
    <property type="molecule type" value="Genomic_DNA"/>
</dbReference>
<dbReference type="AlphaFoldDB" id="A0A6L2JJS8"/>
<protein>
    <submittedName>
        <fullName evidence="2">Reverse transcriptase domain-containing protein</fullName>
    </submittedName>
</protein>
<organism evidence="2">
    <name type="scientific">Tanacetum cinerariifolium</name>
    <name type="common">Dalmatian daisy</name>
    <name type="synonym">Chrysanthemum cinerariifolium</name>
    <dbReference type="NCBI Taxonomy" id="118510"/>
    <lineage>
        <taxon>Eukaryota</taxon>
        <taxon>Viridiplantae</taxon>
        <taxon>Streptophyta</taxon>
        <taxon>Embryophyta</taxon>
        <taxon>Tracheophyta</taxon>
        <taxon>Spermatophyta</taxon>
        <taxon>Magnoliopsida</taxon>
        <taxon>eudicotyledons</taxon>
        <taxon>Gunneridae</taxon>
        <taxon>Pentapetalae</taxon>
        <taxon>asterids</taxon>
        <taxon>campanulids</taxon>
        <taxon>Asterales</taxon>
        <taxon>Asteraceae</taxon>
        <taxon>Asteroideae</taxon>
        <taxon>Anthemideae</taxon>
        <taxon>Anthemidinae</taxon>
        <taxon>Tanacetum</taxon>
    </lineage>
</organism>
<proteinExistence type="predicted"/>
<comment type="caution">
    <text evidence="2">The sequence shown here is derived from an EMBL/GenBank/DDBJ whole genome shotgun (WGS) entry which is preliminary data.</text>
</comment>
<sequence length="182" mass="20489">MQALTTIIDSQFKDIKGEMKEMRDRCNICRGPHPSSECDDKLMGGPKEEKAKYAYGGYRGDQCSTRPTGTLLSSTQTNLKPNPTNDKPYRPPPARNEHVNAVFTRSGKTYDPPVHPNAKTTIIHDDSEDEADEAEKGVEPSSSKPTKTNPPSLKAYKQKIPYPQRLRKEKMEECYGKFIDLI</sequence>
<feature type="compositionally biased region" description="Polar residues" evidence="1">
    <location>
        <begin position="62"/>
        <end position="85"/>
    </location>
</feature>
<reference evidence="2" key="1">
    <citation type="journal article" date="2019" name="Sci. Rep.">
        <title>Draft genome of Tanacetum cinerariifolium, the natural source of mosquito coil.</title>
        <authorList>
            <person name="Yamashiro T."/>
            <person name="Shiraishi A."/>
            <person name="Satake H."/>
            <person name="Nakayama K."/>
        </authorList>
    </citation>
    <scope>NUCLEOTIDE SEQUENCE</scope>
</reference>
<evidence type="ECO:0000313" key="2">
    <source>
        <dbReference type="EMBL" id="GEU37020.1"/>
    </source>
</evidence>
<gene>
    <name evidence="2" type="ORF">Tci_008998</name>
</gene>
<dbReference type="GO" id="GO:0003964">
    <property type="term" value="F:RNA-directed DNA polymerase activity"/>
    <property type="evidence" value="ECO:0007669"/>
    <property type="project" value="UniProtKB-KW"/>
</dbReference>
<evidence type="ECO:0000256" key="1">
    <source>
        <dbReference type="SAM" id="MobiDB-lite"/>
    </source>
</evidence>
<keyword evidence="2" id="KW-0548">Nucleotidyltransferase</keyword>
<accession>A0A6L2JJS8</accession>
<feature type="compositionally biased region" description="Low complexity" evidence="1">
    <location>
        <begin position="140"/>
        <end position="152"/>
    </location>
</feature>